<dbReference type="GO" id="GO:0034599">
    <property type="term" value="P:cellular response to oxidative stress"/>
    <property type="evidence" value="ECO:0007669"/>
    <property type="project" value="TreeGrafter"/>
</dbReference>
<gene>
    <name evidence="1" type="ORF">LVIROSA_LOCUS23108</name>
</gene>
<dbReference type="Proteomes" id="UP001157418">
    <property type="component" value="Unassembled WGS sequence"/>
</dbReference>
<organism evidence="1 2">
    <name type="scientific">Lactuca virosa</name>
    <dbReference type="NCBI Taxonomy" id="75947"/>
    <lineage>
        <taxon>Eukaryota</taxon>
        <taxon>Viridiplantae</taxon>
        <taxon>Streptophyta</taxon>
        <taxon>Embryophyta</taxon>
        <taxon>Tracheophyta</taxon>
        <taxon>Spermatophyta</taxon>
        <taxon>Magnoliopsida</taxon>
        <taxon>eudicotyledons</taxon>
        <taxon>Gunneridae</taxon>
        <taxon>Pentapetalae</taxon>
        <taxon>asterids</taxon>
        <taxon>campanulids</taxon>
        <taxon>Asterales</taxon>
        <taxon>Asteraceae</taxon>
        <taxon>Cichorioideae</taxon>
        <taxon>Cichorieae</taxon>
        <taxon>Lactucinae</taxon>
        <taxon>Lactuca</taxon>
    </lineage>
</organism>
<reference evidence="1 2" key="1">
    <citation type="submission" date="2022-01" db="EMBL/GenBank/DDBJ databases">
        <authorList>
            <person name="Xiong W."/>
            <person name="Schranz E."/>
        </authorList>
    </citation>
    <scope>NUCLEOTIDE SEQUENCE [LARGE SCALE GENOMIC DNA]</scope>
</reference>
<accession>A0AAU9NG01</accession>
<dbReference type="AlphaFoldDB" id="A0AAU9NG01"/>
<evidence type="ECO:0000313" key="2">
    <source>
        <dbReference type="Proteomes" id="UP001157418"/>
    </source>
</evidence>
<name>A0AAU9NG01_9ASTR</name>
<protein>
    <submittedName>
        <fullName evidence="1">Uncharacterized protein</fullName>
    </submittedName>
</protein>
<dbReference type="GO" id="GO:0009507">
    <property type="term" value="C:chloroplast"/>
    <property type="evidence" value="ECO:0007669"/>
    <property type="project" value="TreeGrafter"/>
</dbReference>
<keyword evidence="2" id="KW-1185">Reference proteome</keyword>
<dbReference type="EMBL" id="CAKMRJ010004445">
    <property type="protein sequence ID" value="CAH1436750.1"/>
    <property type="molecule type" value="Genomic_DNA"/>
</dbReference>
<dbReference type="GO" id="GO:0010150">
    <property type="term" value="P:leaf senescence"/>
    <property type="evidence" value="ECO:0007669"/>
    <property type="project" value="InterPro"/>
</dbReference>
<dbReference type="PANTHER" id="PTHR36725:SF1">
    <property type="entry name" value="SENESCENCE-ASSOCIATED PROTEIN AAF, CHLOROLPLASTIC"/>
    <property type="match status" value="1"/>
</dbReference>
<evidence type="ECO:0000313" key="1">
    <source>
        <dbReference type="EMBL" id="CAH1436750.1"/>
    </source>
</evidence>
<dbReference type="InterPro" id="IPR044973">
    <property type="entry name" value="AAF-like"/>
</dbReference>
<comment type="caution">
    <text evidence="1">The sequence shown here is derived from an EMBL/GenBank/DDBJ whole genome shotgun (WGS) entry which is preliminary data.</text>
</comment>
<sequence>MNWKNGPLSSDDMEGQITLENNGKVLDFFPDMFRRLIGIWALSEADGIDYTDPEEPKLLVATLMYLDALDGKWSVSLLTKCSTSPDVKRRYIFSYKNTKTCFFNEEGI</sequence>
<proteinExistence type="predicted"/>
<dbReference type="PANTHER" id="PTHR36725">
    <property type="entry name" value="SENESCENCE-ASSOCIATED PROTEIN AAF, CHLOROLPLASTIC"/>
    <property type="match status" value="1"/>
</dbReference>